<dbReference type="EMBL" id="JAJOMB010000043">
    <property type="protein sequence ID" value="MCD5317118.1"/>
    <property type="molecule type" value="Genomic_DNA"/>
</dbReference>
<dbReference type="CDD" id="cd13585">
    <property type="entry name" value="PBP2_TMBP_like"/>
    <property type="match status" value="1"/>
</dbReference>
<name>A0A9X1NQ53_9ACTN</name>
<dbReference type="Proteomes" id="UP001138997">
    <property type="component" value="Unassembled WGS sequence"/>
</dbReference>
<dbReference type="InterPro" id="IPR006059">
    <property type="entry name" value="SBP"/>
</dbReference>
<sequence>MRNKLRFTAAAATATALVLSGCGSSGGSGDGTTITMVETLTNPGRTQVIRQLISDFEKAHPDIEVELISPPTNQADQKLQQMLQSGRGVDVFEAKDTKVGPYAANGWVYDMTSDLESWDGWDELTENAVTYSKQDGKTNYIPYGFYGLSLFYRTDRVQEAGFSGPPASWPDLLEQAQALNKPDENQFGYAFRGGTNAQGNAVAVIEAYLAEDVDTENAFLLKSGGTIFADPRAKQAMDDYFQLFAKGSPPSSVAWGYPEMVQGFSGGSTAFLLQDPEVIATVRGSDAITEEQWSVAPMPVGPSGKAIQPIASAGWGIAESSEQKPEAIELIKFLSSGDAATTFDKENSLVPILRTAQEDEFYSTGPWAAYVEMTNAPETYINAVQPRGVAWWTEWEQKADSDIQRVLVGDLNTADMLAGWDEYWTTKLAENK</sequence>
<comment type="caution">
    <text evidence="1">The sequence shown here is derived from an EMBL/GenBank/DDBJ whole genome shotgun (WGS) entry which is preliminary data.</text>
</comment>
<evidence type="ECO:0000313" key="1">
    <source>
        <dbReference type="EMBL" id="MCD5317118.1"/>
    </source>
</evidence>
<dbReference type="RefSeq" id="WP_231449970.1">
    <property type="nucleotide sequence ID" value="NZ_JAJOMB010000043.1"/>
</dbReference>
<evidence type="ECO:0000313" key="2">
    <source>
        <dbReference type="Proteomes" id="UP001138997"/>
    </source>
</evidence>
<dbReference type="InterPro" id="IPR050490">
    <property type="entry name" value="Bact_solute-bd_prot1"/>
</dbReference>
<dbReference type="AlphaFoldDB" id="A0A9X1NQ53"/>
<reference evidence="1" key="1">
    <citation type="submission" date="2021-11" db="EMBL/GenBank/DDBJ databases">
        <title>Streptomyces corallinus and Kineosporia corallina sp. nov., two new coral-derived marine actinobacteria.</title>
        <authorList>
            <person name="Buangrab K."/>
            <person name="Sutthacheep M."/>
            <person name="Yeemin T."/>
            <person name="Harunari E."/>
            <person name="Igarashi Y."/>
            <person name="Sripreechasak P."/>
            <person name="Kanchanasin P."/>
            <person name="Tanasupawat S."/>
            <person name="Phongsopitanun W."/>
        </authorList>
    </citation>
    <scope>NUCLEOTIDE SEQUENCE</scope>
    <source>
        <strain evidence="1">JCM 31032</strain>
    </source>
</reference>
<dbReference type="PANTHER" id="PTHR43649">
    <property type="entry name" value="ARABINOSE-BINDING PROTEIN-RELATED"/>
    <property type="match status" value="1"/>
</dbReference>
<accession>A0A9X1NQ53</accession>
<dbReference type="Pfam" id="PF01547">
    <property type="entry name" value="SBP_bac_1"/>
    <property type="match status" value="1"/>
</dbReference>
<keyword evidence="2" id="KW-1185">Reference proteome</keyword>
<gene>
    <name evidence="1" type="ORF">LR394_40115</name>
</gene>
<dbReference type="SUPFAM" id="SSF53850">
    <property type="entry name" value="Periplasmic binding protein-like II"/>
    <property type="match status" value="1"/>
</dbReference>
<dbReference type="Gene3D" id="3.40.190.10">
    <property type="entry name" value="Periplasmic binding protein-like II"/>
    <property type="match status" value="1"/>
</dbReference>
<dbReference type="PANTHER" id="PTHR43649:SF12">
    <property type="entry name" value="DIACETYLCHITOBIOSE BINDING PROTEIN DASA"/>
    <property type="match status" value="1"/>
</dbReference>
<dbReference type="PROSITE" id="PS51257">
    <property type="entry name" value="PROKAR_LIPOPROTEIN"/>
    <property type="match status" value="1"/>
</dbReference>
<protein>
    <submittedName>
        <fullName evidence="1">Sugar ABC transporter substrate-binding protein</fullName>
    </submittedName>
</protein>
<proteinExistence type="predicted"/>
<organism evidence="1 2">
    <name type="scientific">Kineosporia babensis</name>
    <dbReference type="NCBI Taxonomy" id="499548"/>
    <lineage>
        <taxon>Bacteria</taxon>
        <taxon>Bacillati</taxon>
        <taxon>Actinomycetota</taxon>
        <taxon>Actinomycetes</taxon>
        <taxon>Kineosporiales</taxon>
        <taxon>Kineosporiaceae</taxon>
        <taxon>Kineosporia</taxon>
    </lineage>
</organism>